<reference evidence="2 3" key="1">
    <citation type="journal article" date="2019" name="Int. J. Syst. Evol. Microbiol.">
        <title>The Global Catalogue of Microorganisms (GCM) 10K type strain sequencing project: providing services to taxonomists for standard genome sequencing and annotation.</title>
        <authorList>
            <consortium name="The Broad Institute Genomics Platform"/>
            <consortium name="The Broad Institute Genome Sequencing Center for Infectious Disease"/>
            <person name="Wu L."/>
            <person name="Ma J."/>
        </authorList>
    </citation>
    <scope>NUCLEOTIDE SEQUENCE [LARGE SCALE GENOMIC DNA]</scope>
    <source>
        <strain evidence="2 3">JCM 10649</strain>
    </source>
</reference>
<dbReference type="Proteomes" id="UP001499895">
    <property type="component" value="Unassembled WGS sequence"/>
</dbReference>
<dbReference type="EMBL" id="BAAAHB010000111">
    <property type="protein sequence ID" value="GAA0489409.1"/>
    <property type="molecule type" value="Genomic_DNA"/>
</dbReference>
<evidence type="ECO:0000313" key="3">
    <source>
        <dbReference type="Proteomes" id="UP001499895"/>
    </source>
</evidence>
<feature type="signal peptide" evidence="1">
    <location>
        <begin position="1"/>
        <end position="21"/>
    </location>
</feature>
<gene>
    <name evidence="2" type="ORF">GCM10009544_58110</name>
</gene>
<keyword evidence="1" id="KW-0732">Signal</keyword>
<proteinExistence type="predicted"/>
<comment type="caution">
    <text evidence="2">The sequence shown here is derived from an EMBL/GenBank/DDBJ whole genome shotgun (WGS) entry which is preliminary data.</text>
</comment>
<protein>
    <submittedName>
        <fullName evidence="2">Uncharacterized protein</fullName>
    </submittedName>
</protein>
<evidence type="ECO:0000313" key="2">
    <source>
        <dbReference type="EMBL" id="GAA0489409.1"/>
    </source>
</evidence>
<sequence length="76" mass="7598">MRTTVASLVPVRSASPVTVSAAEPAGSFATASATRCIERVMDGASVRTLEARAPGDGGVTEAAGGAKVSFTLLLTF</sequence>
<feature type="chain" id="PRO_5046333108" evidence="1">
    <location>
        <begin position="22"/>
        <end position="76"/>
    </location>
</feature>
<accession>A0ABN1B575</accession>
<organism evidence="2 3">
    <name type="scientific">Streptomyces stramineus</name>
    <dbReference type="NCBI Taxonomy" id="173861"/>
    <lineage>
        <taxon>Bacteria</taxon>
        <taxon>Bacillati</taxon>
        <taxon>Actinomycetota</taxon>
        <taxon>Actinomycetes</taxon>
        <taxon>Kitasatosporales</taxon>
        <taxon>Streptomycetaceae</taxon>
        <taxon>Streptomyces</taxon>
    </lineage>
</organism>
<keyword evidence="3" id="KW-1185">Reference proteome</keyword>
<name>A0ABN1B575_9ACTN</name>
<evidence type="ECO:0000256" key="1">
    <source>
        <dbReference type="SAM" id="SignalP"/>
    </source>
</evidence>